<dbReference type="EMBL" id="VTPS01000012">
    <property type="protein sequence ID" value="TZE81589.1"/>
    <property type="molecule type" value="Genomic_DNA"/>
</dbReference>
<keyword evidence="3" id="KW-0413">Isomerase</keyword>
<reference evidence="6 7" key="1">
    <citation type="submission" date="2019-08" db="EMBL/GenBank/DDBJ databases">
        <title>Calorimonas adulescens gen. nov., sp. nov., an anaerobic thermophilic bacterium from Sakhalin hot spring.</title>
        <authorList>
            <person name="Khomyakova M.A."/>
            <person name="Merkel A.Y."/>
            <person name="Novikov A."/>
            <person name="Bonch-Osmolovskaya E.A."/>
            <person name="Slobodkin A.I."/>
        </authorList>
    </citation>
    <scope>NUCLEOTIDE SEQUENCE [LARGE SCALE GENOMIC DNA]</scope>
    <source>
        <strain evidence="6 7">A05MB</strain>
    </source>
</reference>
<organism evidence="6 7">
    <name type="scientific">Calorimonas adulescens</name>
    <dbReference type="NCBI Taxonomy" id="2606906"/>
    <lineage>
        <taxon>Bacteria</taxon>
        <taxon>Bacillati</taxon>
        <taxon>Bacillota</taxon>
        <taxon>Clostridia</taxon>
        <taxon>Thermoanaerobacterales</taxon>
        <taxon>Thermoanaerobacteraceae</taxon>
        <taxon>Calorimonas</taxon>
    </lineage>
</organism>
<dbReference type="RefSeq" id="WP_149545567.1">
    <property type="nucleotide sequence ID" value="NZ_VTPS01000012.1"/>
</dbReference>
<dbReference type="SUPFAM" id="SSF52242">
    <property type="entry name" value="Cobalamin (vitamin B12)-binding domain"/>
    <property type="match status" value="1"/>
</dbReference>
<evidence type="ECO:0000256" key="3">
    <source>
        <dbReference type="ARBA" id="ARBA00023235"/>
    </source>
</evidence>
<dbReference type="InterPro" id="IPR036724">
    <property type="entry name" value="Cobalamin-bd_sf"/>
</dbReference>
<keyword evidence="2" id="KW-0846">Cobalamin</keyword>
<evidence type="ECO:0000256" key="4">
    <source>
        <dbReference type="ARBA" id="ARBA00023285"/>
    </source>
</evidence>
<sequence length="550" mass="61156">MKRLIIAAALGNDVHVAGIMNFLKLAEEQGYDTMFMGPAVAPERIIEAAIEHSPYMVGISYRLTPSALKPLLDKIDSGIERYRLKDIKWVFGGTEPTADVARQYRIFEKIFDGSGDMDDTIMYLKGIEDNREKNEIYPQSLIGRIESKYPFPVIRHHFGLPDLGATIEGVRKIAESKVVDVISIAPDQNAQEHFFEPEKMDHDLDGAGGAPLRTAEDFKALYENSRTGNYPLLRCYSGTNNVFEMAKMLLDTIHNAWAAIPLCWYNRLDGRGPRDLVTSIAENQQLMRWHGERGVPVEVNEAHHWGLRDAHDAIYVAASYLAAYNAKKMGVRHYVAQYMFNLPPNESPRMDIAKMLAAIELVESLHDDDFITYRQARAGLASFPTDLYMAKGQLAASCYTAMAIKPHIYHVVGFCEAHHAATPEDVIESAKLVRGVVKNHMQGAPDVTADGEIMRRKDELVADALAIIDAVKAVGQGSKDPLADPIVIARAIKMGILDAPHLKGNSMANGTLATRLINGALYAYDEKDGRVLAERERLDRILNSTERVPA</sequence>
<dbReference type="SUPFAM" id="SSF51703">
    <property type="entry name" value="Cobalamin (vitamin B12)-dependent enzymes"/>
    <property type="match status" value="1"/>
</dbReference>
<accession>A0A5D8QBR4</accession>
<feature type="domain" description="B12-binding" evidence="5">
    <location>
        <begin position="2"/>
        <end position="131"/>
    </location>
</feature>
<dbReference type="PROSITE" id="PS51332">
    <property type="entry name" value="B12_BINDING"/>
    <property type="match status" value="1"/>
</dbReference>
<evidence type="ECO:0000259" key="5">
    <source>
        <dbReference type="PROSITE" id="PS51332"/>
    </source>
</evidence>
<dbReference type="GO" id="GO:0016853">
    <property type="term" value="F:isomerase activity"/>
    <property type="evidence" value="ECO:0007669"/>
    <property type="project" value="UniProtKB-KW"/>
</dbReference>
<dbReference type="GO" id="GO:0031419">
    <property type="term" value="F:cobalamin binding"/>
    <property type="evidence" value="ECO:0007669"/>
    <property type="project" value="UniProtKB-KW"/>
</dbReference>
<dbReference type="InterPro" id="IPR016176">
    <property type="entry name" value="Cbl-dep_enz_cat"/>
</dbReference>
<dbReference type="Pfam" id="PF02310">
    <property type="entry name" value="B12-binding"/>
    <property type="match status" value="1"/>
</dbReference>
<gene>
    <name evidence="6" type="ORF">FWJ32_08710</name>
</gene>
<proteinExistence type="predicted"/>
<dbReference type="GO" id="GO:0046872">
    <property type="term" value="F:metal ion binding"/>
    <property type="evidence" value="ECO:0007669"/>
    <property type="project" value="InterPro"/>
</dbReference>
<evidence type="ECO:0000256" key="1">
    <source>
        <dbReference type="ARBA" id="ARBA00001922"/>
    </source>
</evidence>
<name>A0A5D8QBR4_9THEO</name>
<protein>
    <submittedName>
        <fullName evidence="6">Cobalamin B12-binding domain-containing protein</fullName>
    </submittedName>
</protein>
<dbReference type="Gene3D" id="3.20.20.240">
    <property type="entry name" value="Methylmalonyl-CoA mutase"/>
    <property type="match status" value="1"/>
</dbReference>
<comment type="caution">
    <text evidence="6">The sequence shown here is derived from an EMBL/GenBank/DDBJ whole genome shotgun (WGS) entry which is preliminary data.</text>
</comment>
<dbReference type="AlphaFoldDB" id="A0A5D8QBR4"/>
<comment type="cofactor">
    <cofactor evidence="1">
        <name>adenosylcob(III)alamin</name>
        <dbReference type="ChEBI" id="CHEBI:18408"/>
    </cofactor>
</comment>
<keyword evidence="4" id="KW-0170">Cobalt</keyword>
<dbReference type="Proteomes" id="UP000322976">
    <property type="component" value="Unassembled WGS sequence"/>
</dbReference>
<evidence type="ECO:0000313" key="6">
    <source>
        <dbReference type="EMBL" id="TZE81589.1"/>
    </source>
</evidence>
<evidence type="ECO:0000256" key="2">
    <source>
        <dbReference type="ARBA" id="ARBA00022628"/>
    </source>
</evidence>
<dbReference type="InterPro" id="IPR006158">
    <property type="entry name" value="Cobalamin-bd"/>
</dbReference>
<evidence type="ECO:0000313" key="7">
    <source>
        <dbReference type="Proteomes" id="UP000322976"/>
    </source>
</evidence>
<keyword evidence="7" id="KW-1185">Reference proteome</keyword>
<dbReference type="Gene3D" id="3.40.50.280">
    <property type="entry name" value="Cobalamin-binding domain"/>
    <property type="match status" value="1"/>
</dbReference>